<dbReference type="GO" id="GO:0005975">
    <property type="term" value="P:carbohydrate metabolic process"/>
    <property type="evidence" value="ECO:0007669"/>
    <property type="project" value="InterPro"/>
</dbReference>
<dbReference type="AlphaFoldDB" id="T2IR60"/>
<gene>
    <name evidence="2" type="ORF">CWATWH0005_2262</name>
</gene>
<dbReference type="Proteomes" id="UP000017981">
    <property type="component" value="Unassembled WGS sequence"/>
</dbReference>
<reference evidence="2 3" key="2">
    <citation type="submission" date="2013-09" db="EMBL/GenBank/DDBJ databases">
        <title>Whole genome comparison of six Crocosphaera watsonii strains with differing phenotypes.</title>
        <authorList>
            <person name="Bench S.R."/>
            <person name="Heller P."/>
            <person name="Frank I."/>
            <person name="Arciniega M."/>
            <person name="Shilova I.N."/>
            <person name="Zehr J.P."/>
        </authorList>
    </citation>
    <scope>NUCLEOTIDE SEQUENCE [LARGE SCALE GENOMIC DNA]</scope>
    <source>
        <strain evidence="2 3">WH 0005</strain>
    </source>
</reference>
<accession>T2IR60</accession>
<sequence length="55" mass="5962">MTLKTLPGESYPIGATVEKDGKHGVNFCIFSKEATFIELLLFAGQNDPQPPILSP</sequence>
<dbReference type="GO" id="GO:0004553">
    <property type="term" value="F:hydrolase activity, hydrolyzing O-glycosyl compounds"/>
    <property type="evidence" value="ECO:0007669"/>
    <property type="project" value="InterPro"/>
</dbReference>
<evidence type="ECO:0000313" key="2">
    <source>
        <dbReference type="EMBL" id="CCQ55272.1"/>
    </source>
</evidence>
<organism evidence="2 3">
    <name type="scientific">Crocosphaera watsonii WH 0005</name>
    <dbReference type="NCBI Taxonomy" id="423472"/>
    <lineage>
        <taxon>Bacteria</taxon>
        <taxon>Bacillati</taxon>
        <taxon>Cyanobacteriota</taxon>
        <taxon>Cyanophyceae</taxon>
        <taxon>Oscillatoriophycideae</taxon>
        <taxon>Chroococcales</taxon>
        <taxon>Aphanothecaceae</taxon>
        <taxon>Crocosphaera</taxon>
    </lineage>
</organism>
<reference evidence="2 3" key="1">
    <citation type="submission" date="2013-01" db="EMBL/GenBank/DDBJ databases">
        <authorList>
            <person name="Bench S."/>
        </authorList>
    </citation>
    <scope>NUCLEOTIDE SEQUENCE [LARGE SCALE GENOMIC DNA]</scope>
    <source>
        <strain evidence="2 3">WH 0005</strain>
    </source>
</reference>
<dbReference type="Pfam" id="PF02922">
    <property type="entry name" value="CBM_48"/>
    <property type="match status" value="1"/>
</dbReference>
<dbReference type="InterPro" id="IPR004193">
    <property type="entry name" value="Glyco_hydro_13_N"/>
</dbReference>
<feature type="domain" description="Glycoside hydrolase family 13 N-terminal" evidence="1">
    <location>
        <begin position="12"/>
        <end position="45"/>
    </location>
</feature>
<proteinExistence type="predicted"/>
<dbReference type="EMBL" id="CAQL01000340">
    <property type="protein sequence ID" value="CCQ55272.1"/>
    <property type="molecule type" value="Genomic_DNA"/>
</dbReference>
<dbReference type="Gene3D" id="2.60.40.10">
    <property type="entry name" value="Immunoglobulins"/>
    <property type="match status" value="1"/>
</dbReference>
<protein>
    <submittedName>
        <fullName evidence="2">Glycogen debranching enzyme</fullName>
    </submittedName>
</protein>
<name>T2IR60_CROWT</name>
<dbReference type="SUPFAM" id="SSF81296">
    <property type="entry name" value="E set domains"/>
    <property type="match status" value="1"/>
</dbReference>
<dbReference type="InterPro" id="IPR014756">
    <property type="entry name" value="Ig_E-set"/>
</dbReference>
<dbReference type="InterPro" id="IPR013783">
    <property type="entry name" value="Ig-like_fold"/>
</dbReference>
<evidence type="ECO:0000259" key="1">
    <source>
        <dbReference type="Pfam" id="PF02922"/>
    </source>
</evidence>
<comment type="caution">
    <text evidence="2">The sequence shown here is derived from an EMBL/GenBank/DDBJ whole genome shotgun (WGS) entry which is preliminary data.</text>
</comment>
<evidence type="ECO:0000313" key="3">
    <source>
        <dbReference type="Proteomes" id="UP000017981"/>
    </source>
</evidence>